<evidence type="ECO:0000259" key="1">
    <source>
        <dbReference type="SMART" id="SM00849"/>
    </source>
</evidence>
<dbReference type="Proteomes" id="UP000830729">
    <property type="component" value="Chromosome"/>
</dbReference>
<dbReference type="InterPro" id="IPR001279">
    <property type="entry name" value="Metallo-B-lactamas"/>
</dbReference>
<sequence length="317" mass="34717">MFTRFSIPTPFQVGPVNAYLAGRTLVDPGPGSEEAWSALLDELEAREMGPADVEQVLVTHPHPDHFGLAKRLREAGARVVASPTTAEVIADFEARLDYEQSFFVDFFETHGMARSTAETITDLPEVFLNVAPGVETDTTLEDGETVDVTGTALTAEAVQGHAAGETIFTYEADGEKRALVGDHVLPDITPNPLLQPPAEEGGERPRVLPAFNRSLASLREREFDRFLPGHREEITNPRERIGEILDAHDDRTENVREIVADGPTTAVEVMEELFDDLPATEYFSGMSEAVGHLDVLDDRGEVDAREQGGVVVWEVAE</sequence>
<gene>
    <name evidence="2" type="ORF">M0R89_00520</name>
</gene>
<organism evidence="2 3">
    <name type="scientific">Halorussus limi</name>
    <dbReference type="NCBI Taxonomy" id="2938695"/>
    <lineage>
        <taxon>Archaea</taxon>
        <taxon>Methanobacteriati</taxon>
        <taxon>Methanobacteriota</taxon>
        <taxon>Stenosarchaea group</taxon>
        <taxon>Halobacteria</taxon>
        <taxon>Halobacteriales</taxon>
        <taxon>Haladaptataceae</taxon>
        <taxon>Halorussus</taxon>
    </lineage>
</organism>
<dbReference type="Pfam" id="PF00753">
    <property type="entry name" value="Lactamase_B"/>
    <property type="match status" value="1"/>
</dbReference>
<protein>
    <submittedName>
        <fullName evidence="2">MBL fold metallo-hydrolase</fullName>
    </submittedName>
</protein>
<dbReference type="PANTHER" id="PTHR23131:SF4">
    <property type="entry name" value="METALLO-BETA-LACTAMASE SUPERFAMILY POTEIN"/>
    <property type="match status" value="1"/>
</dbReference>
<name>A0A8U0HUP9_9EURY</name>
<dbReference type="RefSeq" id="WP_248650614.1">
    <property type="nucleotide sequence ID" value="NZ_CP096659.1"/>
</dbReference>
<dbReference type="PANTHER" id="PTHR23131">
    <property type="entry name" value="ENDORIBONUCLEASE LACTB2"/>
    <property type="match status" value="1"/>
</dbReference>
<dbReference type="EMBL" id="CP096659">
    <property type="protein sequence ID" value="UPV74569.1"/>
    <property type="molecule type" value="Genomic_DNA"/>
</dbReference>
<dbReference type="GeneID" id="72183637"/>
<dbReference type="AlphaFoldDB" id="A0A8U0HUP9"/>
<dbReference type="KEGG" id="halx:M0R89_00520"/>
<dbReference type="InterPro" id="IPR050662">
    <property type="entry name" value="Sec-metab_biosynth-thioest"/>
</dbReference>
<evidence type="ECO:0000313" key="2">
    <source>
        <dbReference type="EMBL" id="UPV74569.1"/>
    </source>
</evidence>
<keyword evidence="3" id="KW-1185">Reference proteome</keyword>
<dbReference type="SUPFAM" id="SSF56281">
    <property type="entry name" value="Metallo-hydrolase/oxidoreductase"/>
    <property type="match status" value="1"/>
</dbReference>
<dbReference type="CDD" id="cd07725">
    <property type="entry name" value="TTHA1429-like_MBL-fold"/>
    <property type="match status" value="1"/>
</dbReference>
<dbReference type="SMART" id="SM00849">
    <property type="entry name" value="Lactamase_B"/>
    <property type="match status" value="1"/>
</dbReference>
<dbReference type="InterPro" id="IPR036388">
    <property type="entry name" value="WH-like_DNA-bd_sf"/>
</dbReference>
<reference evidence="2 3" key="1">
    <citation type="submission" date="2022-04" db="EMBL/GenBank/DDBJ databases">
        <title>Diverse halophilic archaea isolated from saline environments.</title>
        <authorList>
            <person name="Cui H.-L."/>
        </authorList>
    </citation>
    <scope>NUCLEOTIDE SEQUENCE [LARGE SCALE GENOMIC DNA]</scope>
    <source>
        <strain evidence="2 3">XZYJT49</strain>
    </source>
</reference>
<evidence type="ECO:0000313" key="3">
    <source>
        <dbReference type="Proteomes" id="UP000830729"/>
    </source>
</evidence>
<feature type="domain" description="Metallo-beta-lactamase" evidence="1">
    <location>
        <begin position="15"/>
        <end position="230"/>
    </location>
</feature>
<dbReference type="InterPro" id="IPR036866">
    <property type="entry name" value="RibonucZ/Hydroxyglut_hydro"/>
</dbReference>
<accession>A0A8U0HUP9</accession>
<dbReference type="Gene3D" id="1.10.10.10">
    <property type="entry name" value="Winged helix-like DNA-binding domain superfamily/Winged helix DNA-binding domain"/>
    <property type="match status" value="1"/>
</dbReference>
<proteinExistence type="predicted"/>
<dbReference type="Gene3D" id="3.60.15.10">
    <property type="entry name" value="Ribonuclease Z/Hydroxyacylglutathione hydrolase-like"/>
    <property type="match status" value="1"/>
</dbReference>